<protein>
    <submittedName>
        <fullName evidence="2">Sel1 repeat family protein</fullName>
    </submittedName>
</protein>
<dbReference type="EMBL" id="VFBM01000007">
    <property type="protein sequence ID" value="TNX91380.1"/>
    <property type="molecule type" value="Genomic_DNA"/>
</dbReference>
<dbReference type="InterPro" id="IPR011990">
    <property type="entry name" value="TPR-like_helical_dom_sf"/>
</dbReference>
<dbReference type="Pfam" id="PF08238">
    <property type="entry name" value="Sel1"/>
    <property type="match status" value="3"/>
</dbReference>
<dbReference type="SUPFAM" id="SSF81901">
    <property type="entry name" value="HCP-like"/>
    <property type="match status" value="1"/>
</dbReference>
<dbReference type="SMART" id="SM00671">
    <property type="entry name" value="SEL1"/>
    <property type="match status" value="3"/>
</dbReference>
<dbReference type="PANTHER" id="PTHR11102:SF160">
    <property type="entry name" value="ERAD-ASSOCIATED E3 UBIQUITIN-PROTEIN LIGASE COMPONENT HRD3"/>
    <property type="match status" value="1"/>
</dbReference>
<proteinExistence type="predicted"/>
<dbReference type="AlphaFoldDB" id="A0A8H2K458"/>
<dbReference type="Proteomes" id="UP000314285">
    <property type="component" value="Unassembled WGS sequence"/>
</dbReference>
<gene>
    <name evidence="2" type="ORF">FHY67_10370</name>
</gene>
<dbReference type="Gene3D" id="1.25.40.10">
    <property type="entry name" value="Tetratricopeptide repeat domain"/>
    <property type="match status" value="1"/>
</dbReference>
<sequence>MKKILLASLIAVTSTFSMAAPSSDKNPAFEQIEQLIKANDYTTAYQQLQKLAQEGNPQALYNLGYLTQVGKGVTKNEQQALKYYQQASEKGYVVADYVLANNYVTGGLGLPKDEKKAREYLEKASNAGFDDATVQLAVALFSENKPASDQQALKRLDPLIKKNSMPAIHTKALYDISTGIKNKQETKVNQGLQSIQNLAKKGYIPALMAVGNMLANGTIVQQNLPEAQKIFSALAQQNVPRAKESLDTVNKMMTDQNKAKKS</sequence>
<dbReference type="InterPro" id="IPR006597">
    <property type="entry name" value="Sel1-like"/>
</dbReference>
<dbReference type="InterPro" id="IPR050767">
    <property type="entry name" value="Sel1_AlgK"/>
</dbReference>
<dbReference type="RefSeq" id="WP_005018797.1">
    <property type="nucleotide sequence ID" value="NZ_BKHE01000158.1"/>
</dbReference>
<evidence type="ECO:0000313" key="3">
    <source>
        <dbReference type="Proteomes" id="UP000314285"/>
    </source>
</evidence>
<feature type="signal peptide" evidence="1">
    <location>
        <begin position="1"/>
        <end position="19"/>
    </location>
</feature>
<accession>A0A8H2K458</accession>
<feature type="chain" id="PRO_5034168135" evidence="1">
    <location>
        <begin position="20"/>
        <end position="262"/>
    </location>
</feature>
<evidence type="ECO:0000256" key="1">
    <source>
        <dbReference type="SAM" id="SignalP"/>
    </source>
</evidence>
<keyword evidence="1" id="KW-0732">Signal</keyword>
<evidence type="ECO:0000313" key="2">
    <source>
        <dbReference type="EMBL" id="TNX91380.1"/>
    </source>
</evidence>
<dbReference type="PANTHER" id="PTHR11102">
    <property type="entry name" value="SEL-1-LIKE PROTEIN"/>
    <property type="match status" value="1"/>
</dbReference>
<name>A0A8H2K458_ACIRA</name>
<organism evidence="2 3">
    <name type="scientific">Acinetobacter radioresistens</name>
    <dbReference type="NCBI Taxonomy" id="40216"/>
    <lineage>
        <taxon>Bacteria</taxon>
        <taxon>Pseudomonadati</taxon>
        <taxon>Pseudomonadota</taxon>
        <taxon>Gammaproteobacteria</taxon>
        <taxon>Moraxellales</taxon>
        <taxon>Moraxellaceae</taxon>
        <taxon>Acinetobacter</taxon>
    </lineage>
</organism>
<reference evidence="2 3" key="1">
    <citation type="submission" date="2019-06" db="EMBL/GenBank/DDBJ databases">
        <title>Genome of Acinetobacter radioresistens APH1, a phenol degrading strain.</title>
        <authorList>
            <person name="Liu Y."/>
        </authorList>
    </citation>
    <scope>NUCLEOTIDE SEQUENCE [LARGE SCALE GENOMIC DNA]</scope>
    <source>
        <strain evidence="2 3">APH1</strain>
    </source>
</reference>
<comment type="caution">
    <text evidence="2">The sequence shown here is derived from an EMBL/GenBank/DDBJ whole genome shotgun (WGS) entry which is preliminary data.</text>
</comment>